<reference evidence="3 4" key="1">
    <citation type="journal article" date="2020" name="Microorganisms">
        <title>Osmotic Adaptation and Compatible Solute Biosynthesis of Phototrophic Bacteria as Revealed from Genome Analyses.</title>
        <authorList>
            <person name="Imhoff J.F."/>
            <person name="Rahn T."/>
            <person name="Kunzel S."/>
            <person name="Keller A."/>
            <person name="Neulinger S.C."/>
        </authorList>
    </citation>
    <scope>NUCLEOTIDE SEQUENCE [LARGE SCALE GENOMIC DNA]</scope>
    <source>
        <strain evidence="3 4">DSM 9895</strain>
    </source>
</reference>
<proteinExistence type="predicted"/>
<feature type="domain" description="YdbS-like PH" evidence="2">
    <location>
        <begin position="103"/>
        <end position="176"/>
    </location>
</feature>
<feature type="transmembrane region" description="Helical" evidence="1">
    <location>
        <begin position="77"/>
        <end position="95"/>
    </location>
</feature>
<name>A0ABS1DBS8_9PROT</name>
<keyword evidence="4" id="KW-1185">Reference proteome</keyword>
<dbReference type="RefSeq" id="WP_200339425.1">
    <property type="nucleotide sequence ID" value="NZ_NRRL01000006.1"/>
</dbReference>
<comment type="caution">
    <text evidence="3">The sequence shown here is derived from an EMBL/GenBank/DDBJ whole genome shotgun (WGS) entry which is preliminary data.</text>
</comment>
<keyword evidence="1" id="KW-0472">Membrane</keyword>
<evidence type="ECO:0000313" key="4">
    <source>
        <dbReference type="Proteomes" id="UP001296873"/>
    </source>
</evidence>
<evidence type="ECO:0000259" key="2">
    <source>
        <dbReference type="Pfam" id="PF03703"/>
    </source>
</evidence>
<protein>
    <recommendedName>
        <fullName evidence="2">YdbS-like PH domain-containing protein</fullName>
    </recommendedName>
</protein>
<dbReference type="EMBL" id="NRRL01000006">
    <property type="protein sequence ID" value="MBK1667354.1"/>
    <property type="molecule type" value="Genomic_DNA"/>
</dbReference>
<dbReference type="Pfam" id="PF03703">
    <property type="entry name" value="bPH_2"/>
    <property type="match status" value="1"/>
</dbReference>
<gene>
    <name evidence="3" type="ORF">CKO28_04835</name>
</gene>
<accession>A0ABS1DBS8</accession>
<keyword evidence="1" id="KW-1133">Transmembrane helix</keyword>
<evidence type="ECO:0000313" key="3">
    <source>
        <dbReference type="EMBL" id="MBK1667354.1"/>
    </source>
</evidence>
<dbReference type="Proteomes" id="UP001296873">
    <property type="component" value="Unassembled WGS sequence"/>
</dbReference>
<feature type="transmembrane region" description="Helical" evidence="1">
    <location>
        <begin position="37"/>
        <end position="57"/>
    </location>
</feature>
<sequence length="200" mass="22648">MDEVGNSQYYPDLGDDGRPEPVERLVWAGRPAVRSTLWAWLGAIAVAWLACKGLAWIERDVAILAYRGGVGGFEFGWPAWVPLAVVGGVLLLPAWRTLEILCTRYEVTTQRIFVHRGVLNRYHDQIEMHRVRDLDSRKPIWLRVLGGLGHLDVHSVDRTTPVLKLAAQPNCIDLQALLHELNKSEQRRFGYREFEGTGVL</sequence>
<dbReference type="InterPro" id="IPR005182">
    <property type="entry name" value="YdbS-like_PH"/>
</dbReference>
<keyword evidence="1" id="KW-0812">Transmembrane</keyword>
<evidence type="ECO:0000256" key="1">
    <source>
        <dbReference type="SAM" id="Phobius"/>
    </source>
</evidence>
<organism evidence="3 4">
    <name type="scientific">Rhodovibrio sodomensis</name>
    <dbReference type="NCBI Taxonomy" id="1088"/>
    <lineage>
        <taxon>Bacteria</taxon>
        <taxon>Pseudomonadati</taxon>
        <taxon>Pseudomonadota</taxon>
        <taxon>Alphaproteobacteria</taxon>
        <taxon>Rhodospirillales</taxon>
        <taxon>Rhodovibrionaceae</taxon>
        <taxon>Rhodovibrio</taxon>
    </lineage>
</organism>